<dbReference type="Proteomes" id="UP000233399">
    <property type="component" value="Unassembled WGS sequence"/>
</dbReference>
<gene>
    <name evidence="2" type="ORF">CXB65_07730</name>
</gene>
<name>A0A2N1ITT3_9PSED</name>
<proteinExistence type="predicted"/>
<evidence type="ECO:0000256" key="1">
    <source>
        <dbReference type="SAM" id="MobiDB-lite"/>
    </source>
</evidence>
<accession>A0A2N1ITT3</accession>
<feature type="region of interest" description="Disordered" evidence="1">
    <location>
        <begin position="29"/>
        <end position="55"/>
    </location>
</feature>
<sequence length="444" mass="47942">MELNAMIRVKNHFPSIHSAHPYRKAVQQQPKAPIDTRYGDNGHGHFTKSDPGTLGAATSVLRSKVRPGRFYVTGQKADPDGLHSVFIACLDASGKLDITFNGSGMVDFNTLSTGFYLDANAVAEDMSGNLLVTVAPHEQSTTHLWKLTAQGEADPSFGQGKGYIDSRALFGVDLLLERLACHQEGVVATAVRYEAGGLKAVVVALDAHGGKDHGFGEDGLLALSTLIPESSSHALDGIAVISPAAGVQRIVISTTLRRGPDWYGVTSGLSLAGVLDDAFGEGGHHWSDAWILNNGFSIEDSSKRITLYGQHYSEDDDSGKPTLYRLDYEGRPALEFNQGQVVRFHIDGGWSHIEEAEGGLIGYGGFYAFNMAVRYHSSGQLDTRFAPPYGYGQFGAFSGEFGFITHTDSMVIDTDNQRMLVSGQDVQQGYRLPCLLALSLRPVQ</sequence>
<evidence type="ECO:0000313" key="3">
    <source>
        <dbReference type="Proteomes" id="UP000233399"/>
    </source>
</evidence>
<dbReference type="AlphaFoldDB" id="A0A2N1ITT3"/>
<dbReference type="EMBL" id="PJCG01000011">
    <property type="protein sequence ID" value="PKI24131.1"/>
    <property type="molecule type" value="Genomic_DNA"/>
</dbReference>
<reference evidence="2 3" key="1">
    <citation type="submission" date="2017-12" db="EMBL/GenBank/DDBJ databases">
        <title>Isolation and characterization of an aerobic denitrifying Pseudomonas monteilii CY06 from aquaculture ponds.</title>
        <authorList>
            <person name="Ma Q."/>
            <person name="Cai Y."/>
            <person name="He Z."/>
        </authorList>
    </citation>
    <scope>NUCLEOTIDE SEQUENCE [LARGE SCALE GENOMIC DNA]</scope>
    <source>
        <strain evidence="2 3">CY06</strain>
    </source>
</reference>
<evidence type="ECO:0000313" key="2">
    <source>
        <dbReference type="EMBL" id="PKI24131.1"/>
    </source>
</evidence>
<organism evidence="2 3">
    <name type="scientific">Pseudomonas monteilii</name>
    <dbReference type="NCBI Taxonomy" id="76759"/>
    <lineage>
        <taxon>Bacteria</taxon>
        <taxon>Pseudomonadati</taxon>
        <taxon>Pseudomonadota</taxon>
        <taxon>Gammaproteobacteria</taxon>
        <taxon>Pseudomonadales</taxon>
        <taxon>Pseudomonadaceae</taxon>
        <taxon>Pseudomonas</taxon>
    </lineage>
</organism>
<protein>
    <submittedName>
        <fullName evidence="2">Uncharacterized protein</fullName>
    </submittedName>
</protein>
<comment type="caution">
    <text evidence="2">The sequence shown here is derived from an EMBL/GenBank/DDBJ whole genome shotgun (WGS) entry which is preliminary data.</text>
</comment>